<feature type="compositionally biased region" description="Low complexity" evidence="1">
    <location>
        <begin position="347"/>
        <end position="360"/>
    </location>
</feature>
<accession>E9DYC5</accession>
<evidence type="ECO:0000256" key="1">
    <source>
        <dbReference type="SAM" id="MobiDB-lite"/>
    </source>
</evidence>
<feature type="compositionally biased region" description="Basic and acidic residues" evidence="1">
    <location>
        <begin position="226"/>
        <end position="236"/>
    </location>
</feature>
<feature type="compositionally biased region" description="Polar residues" evidence="1">
    <location>
        <begin position="483"/>
        <end position="507"/>
    </location>
</feature>
<feature type="compositionally biased region" description="Low complexity" evidence="1">
    <location>
        <begin position="511"/>
        <end position="528"/>
    </location>
</feature>
<reference evidence="2 3" key="1">
    <citation type="journal article" date="2011" name="PLoS Genet.">
        <title>Genome sequencing and comparative transcriptomics of the model entomopathogenic fungi Metarhizium anisopliae and M. acridum.</title>
        <authorList>
            <person name="Gao Q."/>
            <person name="Jin K."/>
            <person name="Ying S.H."/>
            <person name="Zhang Y."/>
            <person name="Xiao G."/>
            <person name="Shang Y."/>
            <person name="Duan Z."/>
            <person name="Hu X."/>
            <person name="Xie X.Q."/>
            <person name="Zhou G."/>
            <person name="Peng G."/>
            <person name="Luo Z."/>
            <person name="Huang W."/>
            <person name="Wang B."/>
            <person name="Fang W."/>
            <person name="Wang S."/>
            <person name="Zhong Y."/>
            <person name="Ma L.J."/>
            <person name="St Leger R.J."/>
            <person name="Zhao G.P."/>
            <person name="Pei Y."/>
            <person name="Feng M.G."/>
            <person name="Xia Y."/>
            <person name="Wang C."/>
        </authorList>
    </citation>
    <scope>NUCLEOTIDE SEQUENCE [LARGE SCALE GENOMIC DNA]</scope>
    <source>
        <strain evidence="2 3">CQMa 102</strain>
    </source>
</reference>
<keyword evidence="3" id="KW-1185">Reference proteome</keyword>
<proteinExistence type="predicted"/>
<dbReference type="InParanoid" id="E9DYC5"/>
<feature type="compositionally biased region" description="Basic and acidic residues" evidence="1">
    <location>
        <begin position="376"/>
        <end position="392"/>
    </location>
</feature>
<dbReference type="AlphaFoldDB" id="E9DYC5"/>
<feature type="region of interest" description="Disordered" evidence="1">
    <location>
        <begin position="165"/>
        <end position="239"/>
    </location>
</feature>
<feature type="compositionally biased region" description="Polar residues" evidence="1">
    <location>
        <begin position="436"/>
        <end position="446"/>
    </location>
</feature>
<dbReference type="HOGENOM" id="CLU_446935_0_0_1"/>
<feature type="compositionally biased region" description="Polar residues" evidence="1">
    <location>
        <begin position="455"/>
        <end position="473"/>
    </location>
</feature>
<dbReference type="eggNOG" id="ENOG502T4YB">
    <property type="taxonomic scope" value="Eukaryota"/>
</dbReference>
<feature type="compositionally biased region" description="Basic and acidic residues" evidence="1">
    <location>
        <begin position="298"/>
        <end position="308"/>
    </location>
</feature>
<gene>
    <name evidence="2" type="ORF">MAC_02623</name>
</gene>
<protein>
    <submittedName>
        <fullName evidence="2">Uncharacterized protein</fullName>
    </submittedName>
</protein>
<name>E9DYC5_METAQ</name>
<organism evidence="3">
    <name type="scientific">Metarhizium acridum (strain CQMa 102)</name>
    <dbReference type="NCBI Taxonomy" id="655827"/>
    <lineage>
        <taxon>Eukaryota</taxon>
        <taxon>Fungi</taxon>
        <taxon>Dikarya</taxon>
        <taxon>Ascomycota</taxon>
        <taxon>Pezizomycotina</taxon>
        <taxon>Sordariomycetes</taxon>
        <taxon>Hypocreomycetidae</taxon>
        <taxon>Hypocreales</taxon>
        <taxon>Clavicipitaceae</taxon>
        <taxon>Metarhizium</taxon>
    </lineage>
</organism>
<feature type="compositionally biased region" description="Low complexity" evidence="1">
    <location>
        <begin position="165"/>
        <end position="180"/>
    </location>
</feature>
<dbReference type="EMBL" id="GL698482">
    <property type="protein sequence ID" value="EFY91460.1"/>
    <property type="molecule type" value="Genomic_DNA"/>
</dbReference>
<dbReference type="OrthoDB" id="4941035at2759"/>
<sequence>MVLPGNLLKLGLGLNPRRDLRSGQDGALVRVDNAAQGIPSYATNIERFHYTVKRARSIIESRDTTVPVPKSELHSILTKIEELERQVRALMNGDSAEPTSPTPRLGPGSSPPSDNKYGSGGASDQDCDAENLIYDLGARAVVDADGHVSGHPLFRRNANCPMESAVNGKNSANASGSSDSPKGSAKSGTAANGGDHKANPNASPPTGDASAYNHKSGHSMGTDTSPGEKQKAKAEGGKGAAVLDVPASEAHTGSPQVVSATVEMVEVKIVPVNGELVTATVTRTTTRLSTVTVGRQHKATDSAAKETSDDTGVATKEPQDGTSKGVEKPKITQNVPMAPGSGSFAQFSNDTSNFSNSTTASNASLVEDHKTANITVDEKKSFNRTSIEETKGPEPINNAPVQGIEKKGNTTAPQDAVSLTPEGSANHTATPDRVVSTPSQQTANLTETEDLGAKASTTTSDNVVSTPNQQAANLTGAEGPGGKTSNTTAHQVATTPNQQASNLTMTEESGDTASSTVADEASSSSASDPETNFAPDTNNPNERVKIITVVPIPAQLASASPATATAAVTPDMAGEKPEPVTSAAIGANEPAPRAETGFKTVRVP</sequence>
<dbReference type="Proteomes" id="UP000002499">
    <property type="component" value="Unassembled WGS sequence"/>
</dbReference>
<dbReference type="OMA" id="RRNANCA"/>
<feature type="region of interest" description="Disordered" evidence="1">
    <location>
        <begin position="376"/>
        <end position="540"/>
    </location>
</feature>
<feature type="region of interest" description="Disordered" evidence="1">
    <location>
        <begin position="93"/>
        <end position="124"/>
    </location>
</feature>
<feature type="region of interest" description="Disordered" evidence="1">
    <location>
        <begin position="567"/>
        <end position="604"/>
    </location>
</feature>
<evidence type="ECO:0000313" key="3">
    <source>
        <dbReference type="Proteomes" id="UP000002499"/>
    </source>
</evidence>
<evidence type="ECO:0000313" key="2">
    <source>
        <dbReference type="EMBL" id="EFY91460.1"/>
    </source>
</evidence>
<feature type="region of interest" description="Disordered" evidence="1">
    <location>
        <begin position="292"/>
        <end position="360"/>
    </location>
</feature>
<dbReference type="KEGG" id="maw:19246934"/>
<dbReference type="GeneID" id="19246934"/>